<dbReference type="SUPFAM" id="SSF109604">
    <property type="entry name" value="HD-domain/PDEase-like"/>
    <property type="match status" value="1"/>
</dbReference>
<dbReference type="GO" id="GO:0015969">
    <property type="term" value="P:guanosine tetraphosphate metabolic process"/>
    <property type="evidence" value="ECO:0007669"/>
    <property type="project" value="InterPro"/>
</dbReference>
<dbReference type="Gene3D" id="3.30.460.10">
    <property type="entry name" value="Beta Polymerase, domain 2"/>
    <property type="match status" value="1"/>
</dbReference>
<comment type="caution">
    <text evidence="5">The sequence shown here is derived from an EMBL/GenBank/DDBJ whole genome shotgun (WGS) entry which is preliminary data.</text>
</comment>
<dbReference type="Pfam" id="PF13328">
    <property type="entry name" value="HD_4"/>
    <property type="match status" value="1"/>
</dbReference>
<feature type="domain" description="ACT" evidence="3">
    <location>
        <begin position="647"/>
        <end position="720"/>
    </location>
</feature>
<dbReference type="Pfam" id="PF19296">
    <property type="entry name" value="RelA_AH_RIS"/>
    <property type="match status" value="1"/>
</dbReference>
<dbReference type="AlphaFoldDB" id="A0A9D9EJD9"/>
<evidence type="ECO:0000256" key="1">
    <source>
        <dbReference type="RuleBase" id="RU003847"/>
    </source>
</evidence>
<organism evidence="5 6">
    <name type="scientific">Candidatus Enterocola intestinipullorum</name>
    <dbReference type="NCBI Taxonomy" id="2840783"/>
    <lineage>
        <taxon>Bacteria</taxon>
        <taxon>Pseudomonadati</taxon>
        <taxon>Bacteroidota</taxon>
        <taxon>Bacteroidia</taxon>
        <taxon>Bacteroidales</taxon>
        <taxon>Candidatus Enterocola</taxon>
    </lineage>
</organism>
<dbReference type="CDD" id="cd05399">
    <property type="entry name" value="NT_Rel-Spo_like"/>
    <property type="match status" value="1"/>
</dbReference>
<proteinExistence type="inferred from homology"/>
<reference evidence="5" key="2">
    <citation type="journal article" date="2021" name="PeerJ">
        <title>Extensive microbial diversity within the chicken gut microbiome revealed by metagenomics and culture.</title>
        <authorList>
            <person name="Gilroy R."/>
            <person name="Ravi A."/>
            <person name="Getino M."/>
            <person name="Pursley I."/>
            <person name="Horton D.L."/>
            <person name="Alikhan N.F."/>
            <person name="Baker D."/>
            <person name="Gharbi K."/>
            <person name="Hall N."/>
            <person name="Watson M."/>
            <person name="Adriaenssens E.M."/>
            <person name="Foster-Nyarko E."/>
            <person name="Jarju S."/>
            <person name="Secka A."/>
            <person name="Antonio M."/>
            <person name="Oren A."/>
            <person name="Chaudhuri R.R."/>
            <person name="La Ragione R."/>
            <person name="Hildebrand F."/>
            <person name="Pallen M.J."/>
        </authorList>
    </citation>
    <scope>NUCLEOTIDE SEQUENCE</scope>
    <source>
        <strain evidence="5">D3-1215</strain>
    </source>
</reference>
<evidence type="ECO:0000256" key="2">
    <source>
        <dbReference type="SAM" id="MobiDB-lite"/>
    </source>
</evidence>
<dbReference type="Pfam" id="PF04607">
    <property type="entry name" value="RelA_SpoT"/>
    <property type="match status" value="1"/>
</dbReference>
<feature type="region of interest" description="Disordered" evidence="2">
    <location>
        <begin position="548"/>
        <end position="567"/>
    </location>
</feature>
<accession>A0A9D9EJD9</accession>
<dbReference type="CDD" id="cd04876">
    <property type="entry name" value="ACT_RelA-SpoT"/>
    <property type="match status" value="1"/>
</dbReference>
<dbReference type="InterPro" id="IPR012675">
    <property type="entry name" value="Beta-grasp_dom_sf"/>
</dbReference>
<dbReference type="Gene3D" id="3.30.70.260">
    <property type="match status" value="1"/>
</dbReference>
<feature type="domain" description="TGS" evidence="4">
    <location>
        <begin position="390"/>
        <end position="452"/>
    </location>
</feature>
<protein>
    <submittedName>
        <fullName evidence="5">Bifunctional (P)ppGpp synthetase/guanosine-3',5'-bis(Diphosphate) 3'-pyrophosphohydrolase</fullName>
    </submittedName>
</protein>
<dbReference type="InterPro" id="IPR043519">
    <property type="entry name" value="NT_sf"/>
</dbReference>
<comment type="similarity">
    <text evidence="1">Belongs to the relA/spoT family.</text>
</comment>
<evidence type="ECO:0000259" key="3">
    <source>
        <dbReference type="PROSITE" id="PS51671"/>
    </source>
</evidence>
<dbReference type="Proteomes" id="UP000823637">
    <property type="component" value="Unassembled WGS sequence"/>
</dbReference>
<evidence type="ECO:0000313" key="5">
    <source>
        <dbReference type="EMBL" id="MBO8446244.1"/>
    </source>
</evidence>
<dbReference type="Gene3D" id="3.10.20.30">
    <property type="match status" value="1"/>
</dbReference>
<dbReference type="InterPro" id="IPR012676">
    <property type="entry name" value="TGS-like"/>
</dbReference>
<dbReference type="PANTHER" id="PTHR21262">
    <property type="entry name" value="GUANOSINE-3',5'-BIS DIPHOSPHATE 3'-PYROPHOSPHOHYDROLASE"/>
    <property type="match status" value="1"/>
</dbReference>
<dbReference type="SUPFAM" id="SSF81301">
    <property type="entry name" value="Nucleotidyltransferase"/>
    <property type="match status" value="1"/>
</dbReference>
<dbReference type="GO" id="GO:0005886">
    <property type="term" value="C:plasma membrane"/>
    <property type="evidence" value="ECO:0007669"/>
    <property type="project" value="TreeGrafter"/>
</dbReference>
<reference evidence="5" key="1">
    <citation type="submission" date="2020-10" db="EMBL/GenBank/DDBJ databases">
        <authorList>
            <person name="Gilroy R."/>
        </authorList>
    </citation>
    <scope>NUCLEOTIDE SEQUENCE</scope>
    <source>
        <strain evidence="5">D3-1215</strain>
    </source>
</reference>
<sequence length="720" mass="81887">MKTAAWIVDYKHLRKNTAGFVSNDSVKKLHSLYKRSDAANLPSIAPYALKGLKICNILVDEMGLGNSAVMAALLHPLVLSGNIRIEEIEKLFGHETAVISDGLQRVGKIYRKTTAIGSENFRRLLLSFAEDVRVIFIMIASKLYEMRNLSSFDKDKQDDIARETAYLYAPMAHRMGLYGIKTELEDLSLKHNSPDIYHEIARKLNETKRSRDAYISRFIEPLKEKLVSAGFKFEIKGRTKSIYSIWNKMRKQNTTFERIYDLFAIRVILDSGPDKEVEKADCWRVFSIVTNMYKSNTNRLRDWLSNPKPNGYESLHITVMGPEGKWVEVQIRTKRMDEIAEKGIAAHWKYKGLKGESSMDEWLKNLRSALENPELHGNEYMDEFKLNLYDEEVFVFTPAGDLHKLPKGATLLDFAYSIHTHLGNTCIGGKIGNKNVTLRYVLQNGDQIEVLTSPNQHPHADWINIAVTSKAKQKIRQVIKDYETKEADLGREMLVRRFKNWKIEINEGQLSKVAKKLGYKTISDLYIDIADEKRDLIEFREAYLAADKKDTQEPGEKQSADKFEDRNRKTEDDTLIINDETKGVMYTMAKCCNPIFGDDIFGFVSVSGGIKIHRKDCPNAPQLMSRFGYRIVKAAWNKDNGEQNICTLHVVGNDDLGIVANISSLISKENGVSSRSIAINSDKSGLFEGRLVLSVSNTSVLNNLITKMRSIKGVRSVERV</sequence>
<dbReference type="SMART" id="SM00954">
    <property type="entry name" value="RelA_SpoT"/>
    <property type="match status" value="1"/>
</dbReference>
<dbReference type="InterPro" id="IPR007685">
    <property type="entry name" value="RelA_SpoT"/>
</dbReference>
<dbReference type="SUPFAM" id="SSF81271">
    <property type="entry name" value="TGS-like"/>
    <property type="match status" value="1"/>
</dbReference>
<dbReference type="InterPro" id="IPR045600">
    <property type="entry name" value="RelA/SpoT_AH_RIS"/>
</dbReference>
<dbReference type="InterPro" id="IPR033655">
    <property type="entry name" value="TGS_RelA/SpoT"/>
</dbReference>
<dbReference type="PROSITE" id="PS51880">
    <property type="entry name" value="TGS"/>
    <property type="match status" value="1"/>
</dbReference>
<dbReference type="FunFam" id="3.10.20.30:FF:000002">
    <property type="entry name" value="GTP pyrophosphokinase (RelA/SpoT)"/>
    <property type="match status" value="1"/>
</dbReference>
<dbReference type="InterPro" id="IPR002912">
    <property type="entry name" value="ACT_dom"/>
</dbReference>
<gene>
    <name evidence="5" type="ORF">IAC32_00650</name>
</gene>
<evidence type="ECO:0000259" key="4">
    <source>
        <dbReference type="PROSITE" id="PS51880"/>
    </source>
</evidence>
<dbReference type="Pfam" id="PF13291">
    <property type="entry name" value="ACT_4"/>
    <property type="match status" value="1"/>
</dbReference>
<dbReference type="Gene3D" id="1.10.3210.10">
    <property type="entry name" value="Hypothetical protein af1432"/>
    <property type="match status" value="1"/>
</dbReference>
<dbReference type="InterPro" id="IPR004811">
    <property type="entry name" value="RelA/Spo_fam"/>
</dbReference>
<dbReference type="InterPro" id="IPR004095">
    <property type="entry name" value="TGS"/>
</dbReference>
<dbReference type="Pfam" id="PF02824">
    <property type="entry name" value="TGS"/>
    <property type="match status" value="1"/>
</dbReference>
<dbReference type="NCBIfam" id="TIGR00691">
    <property type="entry name" value="spoT_relA"/>
    <property type="match status" value="1"/>
</dbReference>
<name>A0A9D9EJD9_9BACT</name>
<dbReference type="EMBL" id="JADIMR010000008">
    <property type="protein sequence ID" value="MBO8446244.1"/>
    <property type="molecule type" value="Genomic_DNA"/>
</dbReference>
<dbReference type="PANTHER" id="PTHR21262:SF31">
    <property type="entry name" value="GTP PYROPHOSPHOKINASE"/>
    <property type="match status" value="1"/>
</dbReference>
<comment type="function">
    <text evidence="1">In eubacteria ppGpp (guanosine 3'-diphosphate 5'-diphosphate) is a mediator of the stringent response that coordinates a variety of cellular activities in response to changes in nutritional abundance.</text>
</comment>
<dbReference type="PROSITE" id="PS51671">
    <property type="entry name" value="ACT"/>
    <property type="match status" value="1"/>
</dbReference>
<dbReference type="CDD" id="cd01668">
    <property type="entry name" value="TGS_RSH"/>
    <property type="match status" value="1"/>
</dbReference>
<evidence type="ECO:0000313" key="6">
    <source>
        <dbReference type="Proteomes" id="UP000823637"/>
    </source>
</evidence>